<dbReference type="EMBL" id="CP019434">
    <property type="protein sequence ID" value="APZ44398.1"/>
    <property type="molecule type" value="Genomic_DNA"/>
</dbReference>
<gene>
    <name evidence="3" type="ORF">BW247_15945</name>
</gene>
<feature type="domain" description="UspA" evidence="2">
    <location>
        <begin position="1"/>
        <end position="139"/>
    </location>
</feature>
<dbReference type="InterPro" id="IPR006016">
    <property type="entry name" value="UspA"/>
</dbReference>
<evidence type="ECO:0000259" key="2">
    <source>
        <dbReference type="Pfam" id="PF00582"/>
    </source>
</evidence>
<dbReference type="Proteomes" id="UP000243807">
    <property type="component" value="Chromosome"/>
</dbReference>
<dbReference type="Pfam" id="PF00582">
    <property type="entry name" value="Usp"/>
    <property type="match status" value="1"/>
</dbReference>
<protein>
    <recommendedName>
        <fullName evidence="2">UspA domain-containing protein</fullName>
    </recommendedName>
</protein>
<comment type="similarity">
    <text evidence="1">Belongs to the universal stress protein A family.</text>
</comment>
<evidence type="ECO:0000313" key="3">
    <source>
        <dbReference type="EMBL" id="APZ44398.1"/>
    </source>
</evidence>
<dbReference type="RefSeq" id="WP_076838099.1">
    <property type="nucleotide sequence ID" value="NZ_CP019434.1"/>
</dbReference>
<dbReference type="Gene3D" id="3.40.50.620">
    <property type="entry name" value="HUPs"/>
    <property type="match status" value="1"/>
</dbReference>
<proteinExistence type="inferred from homology"/>
<dbReference type="CDD" id="cd00293">
    <property type="entry name" value="USP-like"/>
    <property type="match status" value="1"/>
</dbReference>
<dbReference type="STRING" id="1765967.BW247_15945"/>
<dbReference type="AlphaFoldDB" id="A0A1P8UKN2"/>
<sequence length="152" mass="16561">MYENILLAYDGTRECRFALREGAYIASHCNAKVHLLSVMPLSLGVSVGEGFNAGTILENDIEQYRKVLDEGLERIRGLGLDAEGHLVSGDPTEQIVRAAHEHAADLVVLGHVARRGLARWWRSSVGSTLLDELGCSILIAIRRPVEADKTAG</sequence>
<dbReference type="SUPFAM" id="SSF52402">
    <property type="entry name" value="Adenine nucleotide alpha hydrolases-like"/>
    <property type="match status" value="1"/>
</dbReference>
<organism evidence="3 4">
    <name type="scientific">Acidihalobacter ferrooxydans</name>
    <dbReference type="NCBI Taxonomy" id="1765967"/>
    <lineage>
        <taxon>Bacteria</taxon>
        <taxon>Pseudomonadati</taxon>
        <taxon>Pseudomonadota</taxon>
        <taxon>Gammaproteobacteria</taxon>
        <taxon>Chromatiales</taxon>
        <taxon>Ectothiorhodospiraceae</taxon>
        <taxon>Acidihalobacter</taxon>
    </lineage>
</organism>
<reference evidence="3 4" key="1">
    <citation type="submission" date="2017-01" db="EMBL/GenBank/DDBJ databases">
        <title>Draft sequence of Acidihalobacter ferrooxidans strain DSM 14175 (strain V8).</title>
        <authorList>
            <person name="Khaleque H.N."/>
            <person name="Ramsay J.P."/>
            <person name="Murphy R.J.T."/>
            <person name="Kaksonen A.H."/>
            <person name="Boxall N.J."/>
            <person name="Watkin E.L.J."/>
        </authorList>
    </citation>
    <scope>NUCLEOTIDE SEQUENCE [LARGE SCALE GENOMIC DNA]</scope>
    <source>
        <strain evidence="3 4">V8</strain>
    </source>
</reference>
<keyword evidence="4" id="KW-1185">Reference proteome</keyword>
<evidence type="ECO:0000313" key="4">
    <source>
        <dbReference type="Proteomes" id="UP000243807"/>
    </source>
</evidence>
<dbReference type="InterPro" id="IPR014729">
    <property type="entry name" value="Rossmann-like_a/b/a_fold"/>
</dbReference>
<dbReference type="PANTHER" id="PTHR46268">
    <property type="entry name" value="STRESS RESPONSE PROTEIN NHAX"/>
    <property type="match status" value="1"/>
</dbReference>
<accession>A0A1P8UKN2</accession>
<dbReference type="KEGG" id="afy:BW247_15945"/>
<evidence type="ECO:0000256" key="1">
    <source>
        <dbReference type="ARBA" id="ARBA00008791"/>
    </source>
</evidence>
<name>A0A1P8UKN2_9GAMM</name>
<dbReference type="PANTHER" id="PTHR46268:SF15">
    <property type="entry name" value="UNIVERSAL STRESS PROTEIN HP_0031"/>
    <property type="match status" value="1"/>
</dbReference>